<dbReference type="SUPFAM" id="SSF51905">
    <property type="entry name" value="FAD/NAD(P)-binding domain"/>
    <property type="match status" value="1"/>
</dbReference>
<dbReference type="PRINTS" id="PR00469">
    <property type="entry name" value="PNDRDTASEII"/>
</dbReference>
<feature type="domain" description="FAD/NAD(P)-binding" evidence="2">
    <location>
        <begin position="20"/>
        <end position="320"/>
    </location>
</feature>
<dbReference type="GO" id="GO:0004324">
    <property type="term" value="F:ferredoxin-NADP+ reductase activity"/>
    <property type="evidence" value="ECO:0007669"/>
    <property type="project" value="UniProtKB-EC"/>
</dbReference>
<proteinExistence type="predicted"/>
<evidence type="ECO:0000256" key="1">
    <source>
        <dbReference type="ARBA" id="ARBA00023002"/>
    </source>
</evidence>
<dbReference type="AlphaFoldDB" id="A0A644SZ51"/>
<protein>
    <submittedName>
        <fullName evidence="3">Ferredoxin--NADP reductase</fullName>
        <ecNumber evidence="3">1.18.1.2</ecNumber>
    </submittedName>
</protein>
<dbReference type="PRINTS" id="PR00368">
    <property type="entry name" value="FADPNR"/>
</dbReference>
<accession>A0A644SZ51</accession>
<dbReference type="PANTHER" id="PTHR42949:SF3">
    <property type="entry name" value="ANAEROBIC GLYCEROL-3-PHOSPHATE DEHYDROGENASE SUBUNIT B"/>
    <property type="match status" value="1"/>
</dbReference>
<organism evidence="3">
    <name type="scientific">bioreactor metagenome</name>
    <dbReference type="NCBI Taxonomy" id="1076179"/>
    <lineage>
        <taxon>unclassified sequences</taxon>
        <taxon>metagenomes</taxon>
        <taxon>ecological metagenomes</taxon>
    </lineage>
</organism>
<dbReference type="InterPro" id="IPR051691">
    <property type="entry name" value="Metab_Enz_Cyan_OpOx_G3PDH"/>
</dbReference>
<dbReference type="EMBL" id="VSSQ01000010">
    <property type="protein sequence ID" value="MPL59905.1"/>
    <property type="molecule type" value="Genomic_DNA"/>
</dbReference>
<dbReference type="PANTHER" id="PTHR42949">
    <property type="entry name" value="ANAEROBIC GLYCEROL-3-PHOSPHATE DEHYDROGENASE SUBUNIT B"/>
    <property type="match status" value="1"/>
</dbReference>
<gene>
    <name evidence="3" type="ORF">SDC9_05461</name>
</gene>
<dbReference type="InterPro" id="IPR036188">
    <property type="entry name" value="FAD/NAD-bd_sf"/>
</dbReference>
<sequence length="429" mass="46254">MSRLYNNSDKGGAGAPIKLDLAIIGAGPAGLAAGAMAKRLGIKDVVVFDRDERPGGILPQCIHPGFGLLRYGEELTGPEYAWRAVQEAAAEKVDLELNSMVIEANPGRQICVASPDTGLRRYDCRSIIFAMGCRERTRPAVRIPGTRPAGIFTAGKAQRLVNIEGCMPGRRIVIVGSGDIGMIMARRLTLEGCAVEAVVEIMPFTSGLIRNEVQCLRDFGIPLLLGHEVTEIRGYKRVEGLSVCARGEDGRLIPGTEKNFDCDTVLLSVGLIPENELSRQAGINLDNATNGPVVDNLLETRTEGFFSCGNVLHVNDLVDEVSQEGELAAQGAAARLGLVQEPRTVNLNVVKGSNIAQVVPQRLLVNRDSRIAIRVRRPTGPATVHIGEAVKLRLPLTRPGEMITTTLKADQLAALYDQGENQELRIDCE</sequence>
<dbReference type="InterPro" id="IPR023753">
    <property type="entry name" value="FAD/NAD-binding_dom"/>
</dbReference>
<comment type="caution">
    <text evidence="3">The sequence shown here is derived from an EMBL/GenBank/DDBJ whole genome shotgun (WGS) entry which is preliminary data.</text>
</comment>
<dbReference type="EC" id="1.18.1.2" evidence="3"/>
<evidence type="ECO:0000313" key="3">
    <source>
        <dbReference type="EMBL" id="MPL59905.1"/>
    </source>
</evidence>
<evidence type="ECO:0000259" key="2">
    <source>
        <dbReference type="Pfam" id="PF07992"/>
    </source>
</evidence>
<dbReference type="Gene3D" id="3.50.50.60">
    <property type="entry name" value="FAD/NAD(P)-binding domain"/>
    <property type="match status" value="2"/>
</dbReference>
<dbReference type="Pfam" id="PF07992">
    <property type="entry name" value="Pyr_redox_2"/>
    <property type="match status" value="1"/>
</dbReference>
<reference evidence="3" key="1">
    <citation type="submission" date="2019-08" db="EMBL/GenBank/DDBJ databases">
        <authorList>
            <person name="Kucharzyk K."/>
            <person name="Murdoch R.W."/>
            <person name="Higgins S."/>
            <person name="Loffler F."/>
        </authorList>
    </citation>
    <scope>NUCLEOTIDE SEQUENCE</scope>
</reference>
<name>A0A644SZ51_9ZZZZ</name>
<keyword evidence="1 3" id="KW-0560">Oxidoreductase</keyword>